<reference evidence="2 3" key="1">
    <citation type="journal article" date="2016" name="Nat. Commun.">
        <title>Thousands of microbial genomes shed light on interconnected biogeochemical processes in an aquifer system.</title>
        <authorList>
            <person name="Anantharaman K."/>
            <person name="Brown C.T."/>
            <person name="Hug L.A."/>
            <person name="Sharon I."/>
            <person name="Castelle C.J."/>
            <person name="Probst A.J."/>
            <person name="Thomas B.C."/>
            <person name="Singh A."/>
            <person name="Wilkins M.J."/>
            <person name="Karaoz U."/>
            <person name="Brodie E.L."/>
            <person name="Williams K.H."/>
            <person name="Hubbard S.S."/>
            <person name="Banfield J.F."/>
        </authorList>
    </citation>
    <scope>NUCLEOTIDE SEQUENCE [LARGE SCALE GENOMIC DNA]</scope>
</reference>
<evidence type="ECO:0000313" key="2">
    <source>
        <dbReference type="EMBL" id="OGI81346.1"/>
    </source>
</evidence>
<comment type="caution">
    <text evidence="2">The sequence shown here is derived from an EMBL/GenBank/DDBJ whole genome shotgun (WGS) entry which is preliminary data.</text>
</comment>
<sequence>MKKTISILFATFWMFAAINTTAQLSSDKQFKELYKKAVKKMAGGGVTQIQLKDNTLGIVEVQYEEKHTCMCKDKECHGPRLTITVREIKTDVILFPSGHYFAEVNHFKPGDNVVIYKLEPGMDEKEELSAQQAARRVLLAYCK</sequence>
<organism evidence="2 3">
    <name type="scientific">Candidatus Nomurabacteria bacterium RIFCSPHIGHO2_02_FULL_42_24</name>
    <dbReference type="NCBI Taxonomy" id="1801757"/>
    <lineage>
        <taxon>Bacteria</taxon>
        <taxon>Candidatus Nomuraibacteriota</taxon>
    </lineage>
</organism>
<dbReference type="AlphaFoldDB" id="A0A1F6WHT6"/>
<keyword evidence="1" id="KW-0732">Signal</keyword>
<accession>A0A1F6WHT6</accession>
<proteinExistence type="predicted"/>
<evidence type="ECO:0000256" key="1">
    <source>
        <dbReference type="SAM" id="SignalP"/>
    </source>
</evidence>
<protein>
    <submittedName>
        <fullName evidence="2">Uncharacterized protein</fullName>
    </submittedName>
</protein>
<name>A0A1F6WHT6_9BACT</name>
<evidence type="ECO:0000313" key="3">
    <source>
        <dbReference type="Proteomes" id="UP000179880"/>
    </source>
</evidence>
<feature type="signal peptide" evidence="1">
    <location>
        <begin position="1"/>
        <end position="22"/>
    </location>
</feature>
<feature type="chain" id="PRO_5009225749" evidence="1">
    <location>
        <begin position="23"/>
        <end position="143"/>
    </location>
</feature>
<dbReference type="Proteomes" id="UP000179880">
    <property type="component" value="Unassembled WGS sequence"/>
</dbReference>
<gene>
    <name evidence="2" type="ORF">A3B93_01170</name>
</gene>
<dbReference type="EMBL" id="MFUH01000032">
    <property type="protein sequence ID" value="OGI81346.1"/>
    <property type="molecule type" value="Genomic_DNA"/>
</dbReference>